<evidence type="ECO:0000313" key="2">
    <source>
        <dbReference type="Proteomes" id="UP000189739"/>
    </source>
</evidence>
<dbReference type="OrthoDB" id="9759819at2"/>
<gene>
    <name evidence="1" type="ORF">BC343_18265</name>
</gene>
<accession>A0A1S9P6D5</accession>
<protein>
    <submittedName>
        <fullName evidence="1">Uncharacterized protein</fullName>
    </submittedName>
</protein>
<comment type="caution">
    <text evidence="1">The sequence shown here is derived from an EMBL/GenBank/DDBJ whole genome shotgun (WGS) entry which is preliminary data.</text>
</comment>
<dbReference type="AlphaFoldDB" id="A0A1S9P6D5"/>
<dbReference type="STRING" id="1792845.BC343_18265"/>
<keyword evidence="2" id="KW-1185">Reference proteome</keyword>
<reference evidence="1 2" key="1">
    <citation type="submission" date="2016-07" db="EMBL/GenBank/DDBJ databases">
        <title>Genomic analysis of zinc-resistant bacterium Mucilaginibacter pedocola TBZ30.</title>
        <authorList>
            <person name="Huang J."/>
            <person name="Tang J."/>
        </authorList>
    </citation>
    <scope>NUCLEOTIDE SEQUENCE [LARGE SCALE GENOMIC DNA]</scope>
    <source>
        <strain evidence="1 2">TBZ30</strain>
    </source>
</reference>
<dbReference type="EMBL" id="MBTF01000039">
    <property type="protein sequence ID" value="OOQ56397.1"/>
    <property type="molecule type" value="Genomic_DNA"/>
</dbReference>
<name>A0A1S9P6D5_9SPHI</name>
<dbReference type="RefSeq" id="WP_078351355.1">
    <property type="nucleotide sequence ID" value="NZ_MBTF01000039.1"/>
</dbReference>
<evidence type="ECO:0000313" key="1">
    <source>
        <dbReference type="EMBL" id="OOQ56397.1"/>
    </source>
</evidence>
<proteinExistence type="predicted"/>
<dbReference type="Proteomes" id="UP000189739">
    <property type="component" value="Unassembled WGS sequence"/>
</dbReference>
<sequence length="421" mass="49390">MNGQEFKILFRQDKAFLIDDKPILLEKAGLSNILNIEKKEFKHPAYWTIRVINHNESEKKIYCEVLAYHIGETEFEQNQKQLSHKLNDIEIITFRNLDTAGLLTTLSGKGSGSFYPSKDVVPDRVKYPSIQSSIVNELPAIEKHPYKRTLTETFFVQIKNVRFILGGVSFDKKLQGHYKLIEFTISNHDIREEFDAVKNYFANVPKTKEIQVTAVVEFTDDEITSSVAKSSEIEQINNSLIDNVKFEFVRETKKKTSVDIDKNLFTMDEYFETFAEVKIKKNPFYDNEKDFINDLLKISNTKHYKQLRFLSSQHLHDIMKLRFIQKPFSFIFLIQGDKNYHVVWETLDTEEATYIWQIPKNPNVLKSTMRKLEDMINLMKIQGKRAYINAADESFRRINHDYSNLVDGFVKWKGDLESYLK</sequence>
<organism evidence="1 2">
    <name type="scientific">Mucilaginibacter pedocola</name>
    <dbReference type="NCBI Taxonomy" id="1792845"/>
    <lineage>
        <taxon>Bacteria</taxon>
        <taxon>Pseudomonadati</taxon>
        <taxon>Bacteroidota</taxon>
        <taxon>Sphingobacteriia</taxon>
        <taxon>Sphingobacteriales</taxon>
        <taxon>Sphingobacteriaceae</taxon>
        <taxon>Mucilaginibacter</taxon>
    </lineage>
</organism>